<sequence length="72" mass="8618">MVTATQYKVPDMFLHDKDHLAMQFFAGEECWRNVSATVTLWLCMPPVRMWTRRYGWYLLECDRKLTDALKVC</sequence>
<protein>
    <submittedName>
        <fullName evidence="1">Uncharacterized protein</fullName>
    </submittedName>
</protein>
<dbReference type="EMBL" id="LSYS01006437">
    <property type="protein sequence ID" value="OPJ75368.1"/>
    <property type="molecule type" value="Genomic_DNA"/>
</dbReference>
<dbReference type="AlphaFoldDB" id="A0A1V4JT52"/>
<evidence type="ECO:0000313" key="1">
    <source>
        <dbReference type="EMBL" id="OPJ75368.1"/>
    </source>
</evidence>
<evidence type="ECO:0000313" key="2">
    <source>
        <dbReference type="Proteomes" id="UP000190648"/>
    </source>
</evidence>
<dbReference type="Proteomes" id="UP000190648">
    <property type="component" value="Unassembled WGS sequence"/>
</dbReference>
<accession>A0A1V4JT52</accession>
<gene>
    <name evidence="1" type="ORF">AV530_007862</name>
</gene>
<proteinExistence type="predicted"/>
<organism evidence="1 2">
    <name type="scientific">Patagioenas fasciata monilis</name>
    <dbReference type="NCBI Taxonomy" id="372326"/>
    <lineage>
        <taxon>Eukaryota</taxon>
        <taxon>Metazoa</taxon>
        <taxon>Chordata</taxon>
        <taxon>Craniata</taxon>
        <taxon>Vertebrata</taxon>
        <taxon>Euteleostomi</taxon>
        <taxon>Archelosauria</taxon>
        <taxon>Archosauria</taxon>
        <taxon>Dinosauria</taxon>
        <taxon>Saurischia</taxon>
        <taxon>Theropoda</taxon>
        <taxon>Coelurosauria</taxon>
        <taxon>Aves</taxon>
        <taxon>Neognathae</taxon>
        <taxon>Neoaves</taxon>
        <taxon>Columbimorphae</taxon>
        <taxon>Columbiformes</taxon>
        <taxon>Columbidae</taxon>
        <taxon>Patagioenas</taxon>
    </lineage>
</organism>
<reference evidence="1 2" key="1">
    <citation type="submission" date="2016-02" db="EMBL/GenBank/DDBJ databases">
        <title>Band-tailed pigeon sequencing and assembly.</title>
        <authorList>
            <person name="Soares A.E."/>
            <person name="Novak B.J."/>
            <person name="Rice E.S."/>
            <person name="O'Connell B."/>
            <person name="Chang D."/>
            <person name="Weber S."/>
            <person name="Shapiro B."/>
        </authorList>
    </citation>
    <scope>NUCLEOTIDE SEQUENCE [LARGE SCALE GENOMIC DNA]</scope>
    <source>
        <strain evidence="1">BTP2013</strain>
        <tissue evidence="1">Blood</tissue>
    </source>
</reference>
<comment type="caution">
    <text evidence="1">The sequence shown here is derived from an EMBL/GenBank/DDBJ whole genome shotgun (WGS) entry which is preliminary data.</text>
</comment>
<name>A0A1V4JT52_PATFA</name>
<keyword evidence="2" id="KW-1185">Reference proteome</keyword>